<comment type="caution">
    <text evidence="5">The sequence shown here is derived from an EMBL/GenBank/DDBJ whole genome shotgun (WGS) entry which is preliminary data.</text>
</comment>
<evidence type="ECO:0000256" key="2">
    <source>
        <dbReference type="ARBA" id="ARBA00022795"/>
    </source>
</evidence>
<keyword evidence="5" id="KW-0282">Flagellum</keyword>
<dbReference type="HAMAP" id="MF_01185">
    <property type="entry name" value="FliW"/>
    <property type="match status" value="1"/>
</dbReference>
<keyword evidence="3 4" id="KW-0810">Translation regulation</keyword>
<dbReference type="PANTHER" id="PTHR39190">
    <property type="entry name" value="FLAGELLAR ASSEMBLY FACTOR FLIW"/>
    <property type="match status" value="1"/>
</dbReference>
<keyword evidence="2 4" id="KW-1005">Bacterial flagellum biogenesis</keyword>
<accession>A0ABT9VZR4</accession>
<protein>
    <recommendedName>
        <fullName evidence="4">Flagellar assembly factor FliW</fullName>
    </recommendedName>
</protein>
<evidence type="ECO:0000256" key="4">
    <source>
        <dbReference type="HAMAP-Rule" id="MF_01185"/>
    </source>
</evidence>
<dbReference type="InterPro" id="IPR024046">
    <property type="entry name" value="Flagellar_assmbl_FliW_dom_sf"/>
</dbReference>
<comment type="subcellular location">
    <subcellularLocation>
        <location evidence="4">Cytoplasm</location>
    </subcellularLocation>
</comment>
<dbReference type="InterPro" id="IPR003775">
    <property type="entry name" value="Flagellar_assembly_factor_FliW"/>
</dbReference>
<keyword evidence="4" id="KW-0143">Chaperone</keyword>
<dbReference type="PANTHER" id="PTHR39190:SF1">
    <property type="entry name" value="FLAGELLAR ASSEMBLY FACTOR FLIW"/>
    <property type="match status" value="1"/>
</dbReference>
<evidence type="ECO:0000256" key="3">
    <source>
        <dbReference type="ARBA" id="ARBA00022845"/>
    </source>
</evidence>
<evidence type="ECO:0000256" key="1">
    <source>
        <dbReference type="ARBA" id="ARBA00022490"/>
    </source>
</evidence>
<dbReference type="RefSeq" id="WP_307394463.1">
    <property type="nucleotide sequence ID" value="NZ_BAAADK010000020.1"/>
</dbReference>
<organism evidence="5 6">
    <name type="scientific">Caldalkalibacillus horti</name>
    <dbReference type="NCBI Taxonomy" id="77523"/>
    <lineage>
        <taxon>Bacteria</taxon>
        <taxon>Bacillati</taxon>
        <taxon>Bacillota</taxon>
        <taxon>Bacilli</taxon>
        <taxon>Bacillales</taxon>
        <taxon>Bacillaceae</taxon>
        <taxon>Caldalkalibacillus</taxon>
    </lineage>
</organism>
<sequence length="154" mass="17543">MVIQTSRFGDIEYSEEQIIHFTKGVLGFEQNKQYLLLPIDEKDTFYFLQSVEDAQLGFFVVNPFLFYADYDFELPIAAVEELNVSSPNDVQIVCILSSTNSLKESTMNLKAPIVLNIANKKAMQVVLENVGYLIKHPLFPDQDETENLKTKAVK</sequence>
<dbReference type="NCBIfam" id="NF009793">
    <property type="entry name" value="PRK13285.1-1"/>
    <property type="match status" value="1"/>
</dbReference>
<comment type="subunit">
    <text evidence="4">Interacts with translational regulator CsrA and flagellin(s).</text>
</comment>
<comment type="function">
    <text evidence="4">Acts as an anti-CsrA protein, binds CsrA and prevents it from repressing translation of its target genes, one of which is flagellin. Binds to flagellin and participates in the assembly of the flagellum.</text>
</comment>
<evidence type="ECO:0000313" key="6">
    <source>
        <dbReference type="Proteomes" id="UP001235840"/>
    </source>
</evidence>
<dbReference type="SUPFAM" id="SSF141457">
    <property type="entry name" value="BH3618-like"/>
    <property type="match status" value="1"/>
</dbReference>
<dbReference type="Pfam" id="PF02623">
    <property type="entry name" value="FliW"/>
    <property type="match status" value="1"/>
</dbReference>
<dbReference type="EMBL" id="JAUSTY010000008">
    <property type="protein sequence ID" value="MDQ0166340.1"/>
    <property type="molecule type" value="Genomic_DNA"/>
</dbReference>
<keyword evidence="1 4" id="KW-0963">Cytoplasm</keyword>
<keyword evidence="5" id="KW-0969">Cilium</keyword>
<comment type="similarity">
    <text evidence="4">Belongs to the FliW family.</text>
</comment>
<reference evidence="5 6" key="1">
    <citation type="submission" date="2023-07" db="EMBL/GenBank/DDBJ databases">
        <title>Genomic Encyclopedia of Type Strains, Phase IV (KMG-IV): sequencing the most valuable type-strain genomes for metagenomic binning, comparative biology and taxonomic classification.</title>
        <authorList>
            <person name="Goeker M."/>
        </authorList>
    </citation>
    <scope>NUCLEOTIDE SEQUENCE [LARGE SCALE GENOMIC DNA]</scope>
    <source>
        <strain evidence="5 6">DSM 12751</strain>
    </source>
</reference>
<dbReference type="Gene3D" id="2.30.290.10">
    <property type="entry name" value="BH3618-like"/>
    <property type="match status" value="1"/>
</dbReference>
<name>A0ABT9VZR4_9BACI</name>
<gene>
    <name evidence="4" type="primary">fliW</name>
    <name evidence="5" type="ORF">J2S11_002244</name>
</gene>
<keyword evidence="6" id="KW-1185">Reference proteome</keyword>
<keyword evidence="5" id="KW-0966">Cell projection</keyword>
<dbReference type="Proteomes" id="UP001235840">
    <property type="component" value="Unassembled WGS sequence"/>
</dbReference>
<proteinExistence type="inferred from homology"/>
<evidence type="ECO:0000313" key="5">
    <source>
        <dbReference type="EMBL" id="MDQ0166340.1"/>
    </source>
</evidence>